<dbReference type="Pfam" id="PF01149">
    <property type="entry name" value="Fapy_DNA_glyco"/>
    <property type="match status" value="1"/>
</dbReference>
<dbReference type="InterPro" id="IPR020629">
    <property type="entry name" value="FPG_Glyclase"/>
</dbReference>
<keyword evidence="4 15" id="KW-0479">Metal-binding</keyword>
<comment type="catalytic activity">
    <reaction evidence="1 15">
        <text>Hydrolysis of DNA containing ring-opened 7-methylguanine residues, releasing 2,6-diamino-4-hydroxy-5-(N-methyl)formamidopyrimidine.</text>
        <dbReference type="EC" id="3.2.2.23"/>
    </reaction>
</comment>
<dbReference type="InterPro" id="IPR015886">
    <property type="entry name" value="H2TH_FPG"/>
</dbReference>
<evidence type="ECO:0000259" key="16">
    <source>
        <dbReference type="PROSITE" id="PS51066"/>
    </source>
</evidence>
<evidence type="ECO:0000256" key="7">
    <source>
        <dbReference type="ARBA" id="ARBA00022801"/>
    </source>
</evidence>
<dbReference type="PROSITE" id="PS51066">
    <property type="entry name" value="ZF_FPG_2"/>
    <property type="match status" value="1"/>
</dbReference>
<dbReference type="KEGG" id="dvn:HQ394_09900"/>
<dbReference type="AlphaFoldDB" id="A0A7H1N1J6"/>
<evidence type="ECO:0000256" key="1">
    <source>
        <dbReference type="ARBA" id="ARBA00001668"/>
    </source>
</evidence>
<dbReference type="Gene3D" id="3.20.190.10">
    <property type="entry name" value="MutM-like, N-terminal"/>
    <property type="match status" value="1"/>
</dbReference>
<keyword evidence="10 15" id="KW-0234">DNA repair</keyword>
<keyword evidence="9 15" id="KW-0238">DNA-binding</keyword>
<feature type="domain" description="FPG-type" evidence="16">
    <location>
        <begin position="240"/>
        <end position="280"/>
    </location>
</feature>
<feature type="domain" description="Formamidopyrimidine-DNA glycosylase catalytic" evidence="17">
    <location>
        <begin position="2"/>
        <end position="115"/>
    </location>
</feature>
<keyword evidence="7 15" id="KW-0378">Hydrolase</keyword>
<evidence type="ECO:0000256" key="13">
    <source>
        <dbReference type="ARBA" id="ARBA00023295"/>
    </source>
</evidence>
<evidence type="ECO:0000259" key="17">
    <source>
        <dbReference type="PROSITE" id="PS51068"/>
    </source>
</evidence>
<dbReference type="InterPro" id="IPR010979">
    <property type="entry name" value="Ribosomal_uS13-like_H2TH"/>
</dbReference>
<evidence type="ECO:0000256" key="14">
    <source>
        <dbReference type="ARBA" id="ARBA00044632"/>
    </source>
</evidence>
<evidence type="ECO:0000256" key="11">
    <source>
        <dbReference type="ARBA" id="ARBA00023239"/>
    </source>
</evidence>
<evidence type="ECO:0000256" key="9">
    <source>
        <dbReference type="ARBA" id="ARBA00023125"/>
    </source>
</evidence>
<evidence type="ECO:0000313" key="18">
    <source>
        <dbReference type="EMBL" id="QNT69582.1"/>
    </source>
</evidence>
<dbReference type="EC" id="4.2.99.18" evidence="15"/>
<name>A0A7H1N1J6_9PROT</name>
<feature type="active site" description="Proton donor; for delta-elimination activity" evidence="15">
    <location>
        <position position="270"/>
    </location>
</feature>
<dbReference type="InterPro" id="IPR035937">
    <property type="entry name" value="FPG_N"/>
</dbReference>
<gene>
    <name evidence="15 18" type="primary">mutM</name>
    <name evidence="15" type="synonym">fpg</name>
    <name evidence="18" type="ORF">HQ394_09900</name>
</gene>
<evidence type="ECO:0000256" key="3">
    <source>
        <dbReference type="ARBA" id="ARBA00011245"/>
    </source>
</evidence>
<dbReference type="PROSITE" id="PS51068">
    <property type="entry name" value="FPG_CAT"/>
    <property type="match status" value="1"/>
</dbReference>
<dbReference type="Gene3D" id="1.10.8.50">
    <property type="match status" value="1"/>
</dbReference>
<feature type="active site" description="Proton donor" evidence="15">
    <location>
        <position position="3"/>
    </location>
</feature>
<keyword evidence="19" id="KW-1185">Reference proteome</keyword>
<dbReference type="NCBIfam" id="TIGR00577">
    <property type="entry name" value="fpg"/>
    <property type="match status" value="1"/>
</dbReference>
<keyword evidence="8 15" id="KW-0862">Zinc</keyword>
<sequence length="280" mass="31100">MPELPEVETVRRGLVPAFVGHCLTGVVQRRPDLRFPLPDDFAGRLRGRRIDAIDRRGKYLLLLLENSWVWIAHLGMSGRFRIFPDAPDGEEAHDHLLFTTDAGATVTFNDPRRFGFMDLVMASEVDRHPMLMRLGPDPLGPLFDAAYLAARLQSRRTPIKAALLDQGIVAGMGNIYASESLFRARIAPDRLAASLTPQQVETLVASIRSVFVEAIAAGGSSLRDHRQPSGELGFFQHHFAVYGRAGRQCPDCRCNVAETGGIRRIVQSGRATFFCGRHQR</sequence>
<feature type="active site" description="Proton donor; for beta-elimination activity" evidence="15">
    <location>
        <position position="58"/>
    </location>
</feature>
<dbReference type="GO" id="GO:0034039">
    <property type="term" value="F:8-oxo-7,8-dihydroguanine DNA N-glycosylase activity"/>
    <property type="evidence" value="ECO:0007669"/>
    <property type="project" value="TreeGrafter"/>
</dbReference>
<dbReference type="SMART" id="SM01232">
    <property type="entry name" value="H2TH"/>
    <property type="match status" value="1"/>
</dbReference>
<comment type="function">
    <text evidence="15">Involved in base excision repair of DNA damaged by oxidation or by mutagenic agents. Acts as DNA glycosylase that recognizes and removes damaged bases. Has a preference for oxidized purines, such as 7,8-dihydro-8-oxoguanine (8-oxoG). Has AP (apurinic/apyrimidinic) lyase activity and introduces nicks in the DNA strand. Cleaves the DNA backbone by beta-delta elimination to generate a single-strand break at the site of the removed base with both 3'- and 5'-phosphates.</text>
</comment>
<feature type="binding site" evidence="15">
    <location>
        <position position="112"/>
    </location>
    <ligand>
        <name>DNA</name>
        <dbReference type="ChEBI" id="CHEBI:16991"/>
    </ligand>
</feature>
<dbReference type="GO" id="GO:0006284">
    <property type="term" value="P:base-excision repair"/>
    <property type="evidence" value="ECO:0007669"/>
    <property type="project" value="InterPro"/>
</dbReference>
<proteinExistence type="inferred from homology"/>
<dbReference type="GO" id="GO:0008270">
    <property type="term" value="F:zinc ion binding"/>
    <property type="evidence" value="ECO:0007669"/>
    <property type="project" value="UniProtKB-UniRule"/>
</dbReference>
<evidence type="ECO:0000256" key="6">
    <source>
        <dbReference type="ARBA" id="ARBA00022771"/>
    </source>
</evidence>
<dbReference type="PANTHER" id="PTHR22993">
    <property type="entry name" value="FORMAMIDOPYRIMIDINE-DNA GLYCOSYLASE"/>
    <property type="match status" value="1"/>
</dbReference>
<dbReference type="GO" id="GO:0003684">
    <property type="term" value="F:damaged DNA binding"/>
    <property type="evidence" value="ECO:0007669"/>
    <property type="project" value="InterPro"/>
</dbReference>
<comment type="subunit">
    <text evidence="3 15">Monomer.</text>
</comment>
<accession>A0A7H1N1J6</accession>
<dbReference type="Proteomes" id="UP000516369">
    <property type="component" value="Chromosome"/>
</dbReference>
<keyword evidence="6 15" id="KW-0863">Zinc-finger</keyword>
<dbReference type="SUPFAM" id="SSF81624">
    <property type="entry name" value="N-terminal domain of MutM-like DNA repair proteins"/>
    <property type="match status" value="1"/>
</dbReference>
<dbReference type="EMBL" id="CP053923">
    <property type="protein sequence ID" value="QNT69582.1"/>
    <property type="molecule type" value="Genomic_DNA"/>
</dbReference>
<evidence type="ECO:0000256" key="8">
    <source>
        <dbReference type="ARBA" id="ARBA00022833"/>
    </source>
</evidence>
<evidence type="ECO:0000256" key="10">
    <source>
        <dbReference type="ARBA" id="ARBA00023204"/>
    </source>
</evidence>
<dbReference type="SUPFAM" id="SSF57716">
    <property type="entry name" value="Glucocorticoid receptor-like (DNA-binding domain)"/>
    <property type="match status" value="1"/>
</dbReference>
<keyword evidence="5 15" id="KW-0227">DNA damage</keyword>
<organism evidence="18 19">
    <name type="scientific">Defluviicoccus vanus</name>
    <dbReference type="NCBI Taxonomy" id="111831"/>
    <lineage>
        <taxon>Bacteria</taxon>
        <taxon>Pseudomonadati</taxon>
        <taxon>Pseudomonadota</taxon>
        <taxon>Alphaproteobacteria</taxon>
        <taxon>Rhodospirillales</taxon>
        <taxon>Rhodospirillaceae</taxon>
        <taxon>Defluviicoccus</taxon>
    </lineage>
</organism>
<dbReference type="FunFam" id="1.10.8.50:FF:000003">
    <property type="entry name" value="Formamidopyrimidine-DNA glycosylase"/>
    <property type="match status" value="1"/>
</dbReference>
<evidence type="ECO:0000256" key="2">
    <source>
        <dbReference type="ARBA" id="ARBA00009409"/>
    </source>
</evidence>
<dbReference type="RefSeq" id="WP_190260102.1">
    <property type="nucleotide sequence ID" value="NZ_CP053923.1"/>
</dbReference>
<dbReference type="HAMAP" id="MF_00103">
    <property type="entry name" value="Fapy_DNA_glycosyl"/>
    <property type="match status" value="1"/>
</dbReference>
<feature type="binding site" evidence="15">
    <location>
        <position position="155"/>
    </location>
    <ligand>
        <name>DNA</name>
        <dbReference type="ChEBI" id="CHEBI:16991"/>
    </ligand>
</feature>
<dbReference type="PANTHER" id="PTHR22993:SF9">
    <property type="entry name" value="FORMAMIDOPYRIMIDINE-DNA GLYCOSYLASE"/>
    <property type="match status" value="1"/>
</dbReference>
<protein>
    <recommendedName>
        <fullName evidence="15">Formamidopyrimidine-DNA glycosylase</fullName>
        <shortName evidence="15">Fapy-DNA glycosylase</shortName>
        <ecNumber evidence="15">3.2.2.23</ecNumber>
    </recommendedName>
    <alternativeName>
        <fullName evidence="15">DNA-(apurinic or apyrimidinic site) lyase MutM</fullName>
        <shortName evidence="15">AP lyase MutM</shortName>
        <ecNumber evidence="15">4.2.99.18</ecNumber>
    </alternativeName>
</protein>
<feature type="active site" description="Schiff-base intermediate with DNA" evidence="15">
    <location>
        <position position="2"/>
    </location>
</feature>
<evidence type="ECO:0000256" key="5">
    <source>
        <dbReference type="ARBA" id="ARBA00022763"/>
    </source>
</evidence>
<dbReference type="InterPro" id="IPR012319">
    <property type="entry name" value="FPG_cat"/>
</dbReference>
<dbReference type="GO" id="GO:0140078">
    <property type="term" value="F:class I DNA-(apurinic or apyrimidinic site) endonuclease activity"/>
    <property type="evidence" value="ECO:0007669"/>
    <property type="project" value="UniProtKB-EC"/>
</dbReference>
<dbReference type="CDD" id="cd08966">
    <property type="entry name" value="EcFpg-like_N"/>
    <property type="match status" value="1"/>
</dbReference>
<evidence type="ECO:0000256" key="4">
    <source>
        <dbReference type="ARBA" id="ARBA00022723"/>
    </source>
</evidence>
<evidence type="ECO:0000256" key="15">
    <source>
        <dbReference type="HAMAP-Rule" id="MF_00103"/>
    </source>
</evidence>
<comment type="catalytic activity">
    <reaction evidence="14 15">
        <text>2'-deoxyribonucleotide-(2'-deoxyribose 5'-phosphate)-2'-deoxyribonucleotide-DNA = a 3'-end 2'-deoxyribonucleotide-(2,3-dehydro-2,3-deoxyribose 5'-phosphate)-DNA + a 5'-end 5'-phospho-2'-deoxyribonucleoside-DNA + H(+)</text>
        <dbReference type="Rhea" id="RHEA:66592"/>
        <dbReference type="Rhea" id="RHEA-COMP:13180"/>
        <dbReference type="Rhea" id="RHEA-COMP:16897"/>
        <dbReference type="Rhea" id="RHEA-COMP:17067"/>
        <dbReference type="ChEBI" id="CHEBI:15378"/>
        <dbReference type="ChEBI" id="CHEBI:136412"/>
        <dbReference type="ChEBI" id="CHEBI:157695"/>
        <dbReference type="ChEBI" id="CHEBI:167181"/>
        <dbReference type="EC" id="4.2.99.18"/>
    </reaction>
</comment>
<dbReference type="Pfam" id="PF06831">
    <property type="entry name" value="H2TH"/>
    <property type="match status" value="1"/>
</dbReference>
<feature type="binding site" evidence="15">
    <location>
        <position position="93"/>
    </location>
    <ligand>
        <name>DNA</name>
        <dbReference type="ChEBI" id="CHEBI:16991"/>
    </ligand>
</feature>
<dbReference type="SMART" id="SM00898">
    <property type="entry name" value="Fapy_DNA_glyco"/>
    <property type="match status" value="1"/>
</dbReference>
<comment type="similarity">
    <text evidence="2 15">Belongs to the FPG family.</text>
</comment>
<keyword evidence="11 15" id="KW-0456">Lyase</keyword>
<keyword evidence="13 15" id="KW-0326">Glycosidase</keyword>
<evidence type="ECO:0000256" key="12">
    <source>
        <dbReference type="ARBA" id="ARBA00023268"/>
    </source>
</evidence>
<evidence type="ECO:0000313" key="19">
    <source>
        <dbReference type="Proteomes" id="UP000516369"/>
    </source>
</evidence>
<comment type="cofactor">
    <cofactor evidence="15">
        <name>Zn(2+)</name>
        <dbReference type="ChEBI" id="CHEBI:29105"/>
    </cofactor>
    <text evidence="15">Binds 1 zinc ion per subunit.</text>
</comment>
<dbReference type="EC" id="3.2.2.23" evidence="15"/>
<reference evidence="18 19" key="1">
    <citation type="submission" date="2020-05" db="EMBL/GenBank/DDBJ databases">
        <title>Complete closed genome sequence of Defluviicoccus vanus.</title>
        <authorList>
            <person name="Bessarab I."/>
            <person name="Arumugam K."/>
            <person name="Maszenan A.M."/>
            <person name="Seviour R.J."/>
            <person name="Williams R.B."/>
        </authorList>
    </citation>
    <scope>NUCLEOTIDE SEQUENCE [LARGE SCALE GENOMIC DNA]</scope>
    <source>
        <strain evidence="18 19">Ben 114</strain>
    </source>
</reference>
<dbReference type="InterPro" id="IPR000214">
    <property type="entry name" value="Znf_DNA_glyclase/AP_lyase"/>
</dbReference>
<dbReference type="NCBIfam" id="NF002211">
    <property type="entry name" value="PRK01103.1"/>
    <property type="match status" value="1"/>
</dbReference>
<keyword evidence="12 15" id="KW-0511">Multifunctional enzyme</keyword>
<dbReference type="SUPFAM" id="SSF46946">
    <property type="entry name" value="S13-like H2TH domain"/>
    <property type="match status" value="1"/>
</dbReference>